<dbReference type="PRINTS" id="PR00813">
    <property type="entry name" value="BCTERIALGSPG"/>
</dbReference>
<dbReference type="InterPro" id="IPR012902">
    <property type="entry name" value="N_methyl_site"/>
</dbReference>
<keyword evidence="1" id="KW-0488">Methylation</keyword>
<protein>
    <submittedName>
        <fullName evidence="3">Prepilin-type N-terminal cleavage/methylation domain-containing protein</fullName>
    </submittedName>
</protein>
<dbReference type="GO" id="GO:0015627">
    <property type="term" value="C:type II protein secretion system complex"/>
    <property type="evidence" value="ECO:0007669"/>
    <property type="project" value="InterPro"/>
</dbReference>
<keyword evidence="4" id="KW-1185">Reference proteome</keyword>
<proteinExistence type="predicted"/>
<dbReference type="RefSeq" id="WP_149333312.1">
    <property type="nucleotide sequence ID" value="NZ_JBHOFR010000002.1"/>
</dbReference>
<dbReference type="PROSITE" id="PS00409">
    <property type="entry name" value="PROKAR_NTER_METHYL"/>
    <property type="match status" value="1"/>
</dbReference>
<name>A0A7V7KW99_9GAMM</name>
<dbReference type="PANTHER" id="PTHR30093">
    <property type="entry name" value="GENERAL SECRETION PATHWAY PROTEIN G"/>
    <property type="match status" value="1"/>
</dbReference>
<reference evidence="3 4" key="1">
    <citation type="submission" date="2018-07" db="EMBL/GenBank/DDBJ databases">
        <title>Pseudomonas laoshanensis sp. nov., isolated from soil.</title>
        <authorList>
            <person name="Sun J."/>
            <person name="Yu L."/>
            <person name="Wang M."/>
            <person name="Zhang C."/>
        </authorList>
    </citation>
    <scope>NUCLEOTIDE SEQUENCE [LARGE SCALE GENOMIC DNA]</scope>
    <source>
        <strain evidence="3 4">Y22</strain>
    </source>
</reference>
<comment type="caution">
    <text evidence="3">The sequence shown here is derived from an EMBL/GenBank/DDBJ whole genome shotgun (WGS) entry which is preliminary data.</text>
</comment>
<dbReference type="SUPFAM" id="SSF54523">
    <property type="entry name" value="Pili subunits"/>
    <property type="match status" value="1"/>
</dbReference>
<dbReference type="InterPro" id="IPR045584">
    <property type="entry name" value="Pilin-like"/>
</dbReference>
<dbReference type="Proteomes" id="UP000463138">
    <property type="component" value="Unassembled WGS sequence"/>
</dbReference>
<keyword evidence="2" id="KW-0812">Transmembrane</keyword>
<gene>
    <name evidence="3" type="ORF">DT594_14395</name>
</gene>
<evidence type="ECO:0000256" key="2">
    <source>
        <dbReference type="SAM" id="Phobius"/>
    </source>
</evidence>
<accession>A0A7V7KW99</accession>
<feature type="transmembrane region" description="Helical" evidence="2">
    <location>
        <begin position="12"/>
        <end position="31"/>
    </location>
</feature>
<dbReference type="AlphaFoldDB" id="A0A7V7KW99"/>
<dbReference type="EMBL" id="QOVF01000004">
    <property type="protein sequence ID" value="KAA0693571.1"/>
    <property type="molecule type" value="Genomic_DNA"/>
</dbReference>
<dbReference type="InterPro" id="IPR000983">
    <property type="entry name" value="Bac_GSPG_pilin"/>
</dbReference>
<keyword evidence="2" id="KW-1133">Transmembrane helix</keyword>
<evidence type="ECO:0000256" key="1">
    <source>
        <dbReference type="ARBA" id="ARBA00022481"/>
    </source>
</evidence>
<dbReference type="GO" id="GO:0015628">
    <property type="term" value="P:protein secretion by the type II secretion system"/>
    <property type="evidence" value="ECO:0007669"/>
    <property type="project" value="InterPro"/>
</dbReference>
<dbReference type="NCBIfam" id="TIGR02532">
    <property type="entry name" value="IV_pilin_GFxxxE"/>
    <property type="match status" value="1"/>
</dbReference>
<dbReference type="Pfam" id="PF07963">
    <property type="entry name" value="N_methyl"/>
    <property type="match status" value="1"/>
</dbReference>
<evidence type="ECO:0000313" key="4">
    <source>
        <dbReference type="Proteomes" id="UP000463138"/>
    </source>
</evidence>
<sequence length="124" mass="13930">MKRHSGFTLIELMVVMAIVAMLMTIALPRYFSSLEASKETTLKQSLAVMRETLDQYYGDTGAYPDSIEELVERRYLRQLPVDPIIERSDLWVIIEPPEGVAGRVSDVKSAATGHARDGSAYAHW</sequence>
<dbReference type="OrthoDB" id="9795612at2"/>
<keyword evidence="2" id="KW-0472">Membrane</keyword>
<dbReference type="PANTHER" id="PTHR30093:SF47">
    <property type="entry name" value="TYPE IV PILUS NON-CORE MINOR PILIN PILE"/>
    <property type="match status" value="1"/>
</dbReference>
<evidence type="ECO:0000313" key="3">
    <source>
        <dbReference type="EMBL" id="KAA0693571.1"/>
    </source>
</evidence>
<dbReference type="Gene3D" id="3.30.700.10">
    <property type="entry name" value="Glycoprotein, Type 4 Pilin"/>
    <property type="match status" value="1"/>
</dbReference>
<organism evidence="3 4">
    <name type="scientific">Halopseudomonas laoshanensis</name>
    <dbReference type="NCBI Taxonomy" id="2268758"/>
    <lineage>
        <taxon>Bacteria</taxon>
        <taxon>Pseudomonadati</taxon>
        <taxon>Pseudomonadota</taxon>
        <taxon>Gammaproteobacteria</taxon>
        <taxon>Pseudomonadales</taxon>
        <taxon>Pseudomonadaceae</taxon>
        <taxon>Halopseudomonas</taxon>
    </lineage>
</organism>